<keyword evidence="7" id="KW-1185">Reference proteome</keyword>
<dbReference type="OrthoDB" id="265717at2759"/>
<dbReference type="EMBL" id="DF237093">
    <property type="protein sequence ID" value="GAQ83345.1"/>
    <property type="molecule type" value="Genomic_DNA"/>
</dbReference>
<protein>
    <recommendedName>
        <fullName evidence="5">MYND-type domain-containing protein</fullName>
    </recommendedName>
</protein>
<evidence type="ECO:0000259" key="5">
    <source>
        <dbReference type="PROSITE" id="PS50865"/>
    </source>
</evidence>
<evidence type="ECO:0000256" key="4">
    <source>
        <dbReference type="PROSITE-ProRule" id="PRU00134"/>
    </source>
</evidence>
<gene>
    <name evidence="6" type="ORF">KFL_001440320</name>
</gene>
<keyword evidence="2 4" id="KW-0863">Zinc-finger</keyword>
<name>A0A1Y1HXH9_KLENI</name>
<dbReference type="GO" id="GO:0008270">
    <property type="term" value="F:zinc ion binding"/>
    <property type="evidence" value="ECO:0007669"/>
    <property type="project" value="UniProtKB-KW"/>
</dbReference>
<proteinExistence type="predicted"/>
<accession>A0A1Y1HXH9</accession>
<dbReference type="Pfam" id="PF01753">
    <property type="entry name" value="zf-MYND"/>
    <property type="match status" value="1"/>
</dbReference>
<dbReference type="Gene3D" id="6.10.140.2220">
    <property type="match status" value="1"/>
</dbReference>
<dbReference type="AlphaFoldDB" id="A0A1Y1HXH9"/>
<organism evidence="6 7">
    <name type="scientific">Klebsormidium nitens</name>
    <name type="common">Green alga</name>
    <name type="synonym">Ulothrix nitens</name>
    <dbReference type="NCBI Taxonomy" id="105231"/>
    <lineage>
        <taxon>Eukaryota</taxon>
        <taxon>Viridiplantae</taxon>
        <taxon>Streptophyta</taxon>
        <taxon>Klebsormidiophyceae</taxon>
        <taxon>Klebsormidiales</taxon>
        <taxon>Klebsormidiaceae</taxon>
        <taxon>Klebsormidium</taxon>
    </lineage>
</organism>
<dbReference type="Proteomes" id="UP000054558">
    <property type="component" value="Unassembled WGS sequence"/>
</dbReference>
<evidence type="ECO:0000256" key="3">
    <source>
        <dbReference type="ARBA" id="ARBA00022833"/>
    </source>
</evidence>
<evidence type="ECO:0000256" key="1">
    <source>
        <dbReference type="ARBA" id="ARBA00022723"/>
    </source>
</evidence>
<dbReference type="InterPro" id="IPR002893">
    <property type="entry name" value="Znf_MYND"/>
</dbReference>
<evidence type="ECO:0000256" key="2">
    <source>
        <dbReference type="ARBA" id="ARBA00022771"/>
    </source>
</evidence>
<keyword evidence="3" id="KW-0862">Zinc</keyword>
<sequence>MDSIVDKAALGLLSDQTSDIKGAMEVLDNLWLAPKTKRDFVRFARVIQELAGYEQGRVMKKLMSNWLSRYDDSCEFGLQQEFLCGLTSTVLPKLTTSKVAAQVCLTGEGTVENLVFEFARKFTRILYDQATPLEASLTFQAFSNFSQASKLFRKSMQALGLNPLPPIHKVLAGEYLKQASEIDIFALRESLARMIEALSLSGDSRLWLIDAGYIYIIAELYRTRMQGDRFDVLSRCNIALLRLISSEDSLERLRQSGFLSTLEPLSTVLKEGIRGTDFWELVKGKLTNSKDGQKFRDFTLPVTHPAWKNFKRSVFSTPVVCSWKECEAMEYTESMLEHLEHASALSRCGRCGVARYCSQKHQKLHWPSHKRHCVSKGEKPLVPISLAE</sequence>
<dbReference type="PROSITE" id="PS50865">
    <property type="entry name" value="ZF_MYND_2"/>
    <property type="match status" value="1"/>
</dbReference>
<evidence type="ECO:0000313" key="6">
    <source>
        <dbReference type="EMBL" id="GAQ83345.1"/>
    </source>
</evidence>
<evidence type="ECO:0000313" key="7">
    <source>
        <dbReference type="Proteomes" id="UP000054558"/>
    </source>
</evidence>
<feature type="domain" description="MYND-type" evidence="5">
    <location>
        <begin position="321"/>
        <end position="373"/>
    </location>
</feature>
<reference evidence="6 7" key="1">
    <citation type="journal article" date="2014" name="Nat. Commun.">
        <title>Klebsormidium flaccidum genome reveals primary factors for plant terrestrial adaptation.</title>
        <authorList>
            <person name="Hori K."/>
            <person name="Maruyama F."/>
            <person name="Fujisawa T."/>
            <person name="Togashi T."/>
            <person name="Yamamoto N."/>
            <person name="Seo M."/>
            <person name="Sato S."/>
            <person name="Yamada T."/>
            <person name="Mori H."/>
            <person name="Tajima N."/>
            <person name="Moriyama T."/>
            <person name="Ikeuchi M."/>
            <person name="Watanabe M."/>
            <person name="Wada H."/>
            <person name="Kobayashi K."/>
            <person name="Saito M."/>
            <person name="Masuda T."/>
            <person name="Sasaki-Sekimoto Y."/>
            <person name="Mashiguchi K."/>
            <person name="Awai K."/>
            <person name="Shimojima M."/>
            <person name="Masuda S."/>
            <person name="Iwai M."/>
            <person name="Nobusawa T."/>
            <person name="Narise T."/>
            <person name="Kondo S."/>
            <person name="Saito H."/>
            <person name="Sato R."/>
            <person name="Murakawa M."/>
            <person name="Ihara Y."/>
            <person name="Oshima-Yamada Y."/>
            <person name="Ohtaka K."/>
            <person name="Satoh M."/>
            <person name="Sonobe K."/>
            <person name="Ishii M."/>
            <person name="Ohtani R."/>
            <person name="Kanamori-Sato M."/>
            <person name="Honoki R."/>
            <person name="Miyazaki D."/>
            <person name="Mochizuki H."/>
            <person name="Umetsu J."/>
            <person name="Higashi K."/>
            <person name="Shibata D."/>
            <person name="Kamiya Y."/>
            <person name="Sato N."/>
            <person name="Nakamura Y."/>
            <person name="Tabata S."/>
            <person name="Ida S."/>
            <person name="Kurokawa K."/>
            <person name="Ohta H."/>
        </authorList>
    </citation>
    <scope>NUCLEOTIDE SEQUENCE [LARGE SCALE GENOMIC DNA]</scope>
    <source>
        <strain evidence="6 7">NIES-2285</strain>
    </source>
</reference>
<dbReference type="SUPFAM" id="SSF144232">
    <property type="entry name" value="HIT/MYND zinc finger-like"/>
    <property type="match status" value="1"/>
</dbReference>
<keyword evidence="1" id="KW-0479">Metal-binding</keyword>